<evidence type="ECO:0000256" key="5">
    <source>
        <dbReference type="SAM" id="SignalP"/>
    </source>
</evidence>
<accession>A0ABC8W6H7</accession>
<comment type="similarity">
    <text evidence="1">Belongs to the plant LTP family.</text>
</comment>
<sequence>MAPSSLLALLVALAAVSALQQPSAEAIRIPPMVACTPGLPKFIPCYVPQPLRGPPAECWTPLSKLAPCAGFLTASDSSVSSACCDGYKYMVDYAAICFCHYSNGDIGKIVPGTLNSTRLFGLSGACGSVVRLEAFTDCDSKFDFVPPMTPPSPPPSSSLPPAA</sequence>
<name>A0ABC8W6H7_9POAL</name>
<evidence type="ECO:0000313" key="8">
    <source>
        <dbReference type="Proteomes" id="UP001497457"/>
    </source>
</evidence>
<dbReference type="Proteomes" id="UP001497457">
    <property type="component" value="Chromosome 11b"/>
</dbReference>
<feature type="chain" id="PRO_5044858965" description="Bifunctional inhibitor/plant lipid transfer protein/seed storage helical domain-containing protein" evidence="5">
    <location>
        <begin position="19"/>
        <end position="163"/>
    </location>
</feature>
<gene>
    <name evidence="7" type="ORF">URODEC1_LOCUS10695</name>
</gene>
<feature type="signal peptide" evidence="5">
    <location>
        <begin position="1"/>
        <end position="18"/>
    </location>
</feature>
<evidence type="ECO:0000256" key="4">
    <source>
        <dbReference type="ARBA" id="ARBA00023180"/>
    </source>
</evidence>
<dbReference type="Gene3D" id="1.10.110.10">
    <property type="entry name" value="Plant lipid-transfer and hydrophobic proteins"/>
    <property type="match status" value="1"/>
</dbReference>
<evidence type="ECO:0000256" key="2">
    <source>
        <dbReference type="ARBA" id="ARBA00022729"/>
    </source>
</evidence>
<evidence type="ECO:0000256" key="3">
    <source>
        <dbReference type="ARBA" id="ARBA00023157"/>
    </source>
</evidence>
<organism evidence="7 8">
    <name type="scientific">Urochloa decumbens</name>
    <dbReference type="NCBI Taxonomy" id="240449"/>
    <lineage>
        <taxon>Eukaryota</taxon>
        <taxon>Viridiplantae</taxon>
        <taxon>Streptophyta</taxon>
        <taxon>Embryophyta</taxon>
        <taxon>Tracheophyta</taxon>
        <taxon>Spermatophyta</taxon>
        <taxon>Magnoliopsida</taxon>
        <taxon>Liliopsida</taxon>
        <taxon>Poales</taxon>
        <taxon>Poaceae</taxon>
        <taxon>PACMAD clade</taxon>
        <taxon>Panicoideae</taxon>
        <taxon>Panicodae</taxon>
        <taxon>Paniceae</taxon>
        <taxon>Melinidinae</taxon>
        <taxon>Urochloa</taxon>
    </lineage>
</organism>
<keyword evidence="8" id="KW-1185">Reference proteome</keyword>
<feature type="domain" description="Bifunctional inhibitor/plant lipid transfer protein/seed storage helical" evidence="6">
    <location>
        <begin position="56"/>
        <end position="131"/>
    </location>
</feature>
<dbReference type="InterPro" id="IPR016140">
    <property type="entry name" value="Bifunc_inhib/LTP/seed_store"/>
</dbReference>
<reference evidence="7 8" key="2">
    <citation type="submission" date="2024-10" db="EMBL/GenBank/DDBJ databases">
        <authorList>
            <person name="Ryan C."/>
        </authorList>
    </citation>
    <scope>NUCLEOTIDE SEQUENCE [LARGE SCALE GENOMIC DNA]</scope>
</reference>
<dbReference type="AlphaFoldDB" id="A0ABC8W6H7"/>
<evidence type="ECO:0000313" key="7">
    <source>
        <dbReference type="EMBL" id="CAL4903692.1"/>
    </source>
</evidence>
<dbReference type="SUPFAM" id="SSF47699">
    <property type="entry name" value="Bifunctional inhibitor/lipid-transfer protein/seed storage 2S albumin"/>
    <property type="match status" value="1"/>
</dbReference>
<evidence type="ECO:0000256" key="1">
    <source>
        <dbReference type="ARBA" id="ARBA00009748"/>
    </source>
</evidence>
<dbReference type="InterPro" id="IPR036312">
    <property type="entry name" value="Bifun_inhib/LTP/seed_sf"/>
</dbReference>
<dbReference type="EMBL" id="OZ075121">
    <property type="protein sequence ID" value="CAL4903692.1"/>
    <property type="molecule type" value="Genomic_DNA"/>
</dbReference>
<dbReference type="CDD" id="cd00010">
    <property type="entry name" value="AAI_LTSS"/>
    <property type="match status" value="1"/>
</dbReference>
<protein>
    <recommendedName>
        <fullName evidence="6">Bifunctional inhibitor/plant lipid transfer protein/seed storage helical domain-containing protein</fullName>
    </recommendedName>
</protein>
<keyword evidence="2 5" id="KW-0732">Signal</keyword>
<keyword evidence="4" id="KW-0325">Glycoprotein</keyword>
<evidence type="ECO:0000259" key="6">
    <source>
        <dbReference type="Pfam" id="PF14368"/>
    </source>
</evidence>
<dbReference type="PANTHER" id="PTHR33044">
    <property type="entry name" value="BIFUNCTIONAL INHIBITOR/LIPID-TRANSFER PROTEIN/SEED STORAGE 2S ALBUMIN SUPERFAMILY PROTEIN-RELATED"/>
    <property type="match status" value="1"/>
</dbReference>
<reference evidence="8" key="1">
    <citation type="submission" date="2024-06" db="EMBL/GenBank/DDBJ databases">
        <authorList>
            <person name="Ryan C."/>
        </authorList>
    </citation>
    <scope>NUCLEOTIDE SEQUENCE [LARGE SCALE GENOMIC DNA]</scope>
</reference>
<dbReference type="InterPro" id="IPR043325">
    <property type="entry name" value="LTSS"/>
</dbReference>
<keyword evidence="3" id="KW-1015">Disulfide bond</keyword>
<dbReference type="Pfam" id="PF14368">
    <property type="entry name" value="LTP_2"/>
    <property type="match status" value="1"/>
</dbReference>
<proteinExistence type="inferred from homology"/>